<dbReference type="Gene3D" id="3.40.50.150">
    <property type="entry name" value="Vaccinia Virus protein VP39"/>
    <property type="match status" value="1"/>
</dbReference>
<protein>
    <recommendedName>
        <fullName evidence="1">Methyltransferase domain-containing protein</fullName>
    </recommendedName>
</protein>
<evidence type="ECO:0000259" key="1">
    <source>
        <dbReference type="Pfam" id="PF13847"/>
    </source>
</evidence>
<dbReference type="CDD" id="cd02440">
    <property type="entry name" value="AdoMet_MTases"/>
    <property type="match status" value="1"/>
</dbReference>
<proteinExistence type="predicted"/>
<name>A0A8X6P4X9_NEPPI</name>
<reference evidence="2" key="1">
    <citation type="submission" date="2020-08" db="EMBL/GenBank/DDBJ databases">
        <title>Multicomponent nature underlies the extraordinary mechanical properties of spider dragline silk.</title>
        <authorList>
            <person name="Kono N."/>
            <person name="Nakamura H."/>
            <person name="Mori M."/>
            <person name="Yoshida Y."/>
            <person name="Ohtoshi R."/>
            <person name="Malay A.D."/>
            <person name="Moran D.A.P."/>
            <person name="Tomita M."/>
            <person name="Numata K."/>
            <person name="Arakawa K."/>
        </authorList>
    </citation>
    <scope>NUCLEOTIDE SEQUENCE</scope>
</reference>
<dbReference type="Pfam" id="PF13847">
    <property type="entry name" value="Methyltransf_31"/>
    <property type="match status" value="1"/>
</dbReference>
<organism evidence="2 3">
    <name type="scientific">Nephila pilipes</name>
    <name type="common">Giant wood spider</name>
    <name type="synonym">Nephila maculata</name>
    <dbReference type="NCBI Taxonomy" id="299642"/>
    <lineage>
        <taxon>Eukaryota</taxon>
        <taxon>Metazoa</taxon>
        <taxon>Ecdysozoa</taxon>
        <taxon>Arthropoda</taxon>
        <taxon>Chelicerata</taxon>
        <taxon>Arachnida</taxon>
        <taxon>Araneae</taxon>
        <taxon>Araneomorphae</taxon>
        <taxon>Entelegynae</taxon>
        <taxon>Araneoidea</taxon>
        <taxon>Nephilidae</taxon>
        <taxon>Nephila</taxon>
    </lineage>
</organism>
<dbReference type="AlphaFoldDB" id="A0A8X6P4X9"/>
<evidence type="ECO:0000313" key="3">
    <source>
        <dbReference type="Proteomes" id="UP000887013"/>
    </source>
</evidence>
<sequence>MAESSGTSGNPSSKENEELNYHYATLLVKECTVELGWRDLSKDFVMDVGCGPDFNCCNVILKEFPDVKYLVAIDKNESVFDDIKIKNNKIGWFVGDMLKRETLSHFEGKIGKVISANTIHRIPNKKLFFENSHHMLKPGGEVAFLFIVDSCYHNFMVALLKVEKFKSMYKGPFNPNMYSEGRRSQYYKQMLEEIGFRNVVAKEIEKKYPHPSDEEWKDSLYEGYKNVFDIPPERVDEIKEEAFQIYVSRIERYEGSPCYSVLLLCLFGLKKKVETTVL</sequence>
<dbReference type="InterPro" id="IPR025714">
    <property type="entry name" value="Methyltranfer_dom"/>
</dbReference>
<dbReference type="EMBL" id="BMAW01016735">
    <property type="protein sequence ID" value="GFT50562.1"/>
    <property type="molecule type" value="Genomic_DNA"/>
</dbReference>
<keyword evidence="3" id="KW-1185">Reference proteome</keyword>
<dbReference type="SUPFAM" id="SSF53335">
    <property type="entry name" value="S-adenosyl-L-methionine-dependent methyltransferases"/>
    <property type="match status" value="1"/>
</dbReference>
<evidence type="ECO:0000313" key="2">
    <source>
        <dbReference type="EMBL" id="GFT50562.1"/>
    </source>
</evidence>
<gene>
    <name evidence="2" type="ORF">NPIL_320661</name>
</gene>
<dbReference type="InterPro" id="IPR029063">
    <property type="entry name" value="SAM-dependent_MTases_sf"/>
</dbReference>
<feature type="domain" description="Methyltransferase" evidence="1">
    <location>
        <begin position="45"/>
        <end position="152"/>
    </location>
</feature>
<comment type="caution">
    <text evidence="2">The sequence shown here is derived from an EMBL/GenBank/DDBJ whole genome shotgun (WGS) entry which is preliminary data.</text>
</comment>
<dbReference type="Proteomes" id="UP000887013">
    <property type="component" value="Unassembled WGS sequence"/>
</dbReference>
<accession>A0A8X6P4X9</accession>
<dbReference type="OrthoDB" id="6686929at2759"/>